<dbReference type="AlphaFoldDB" id="A0A840HRF0"/>
<gene>
    <name evidence="9" type="ORF">HNQ99_000995</name>
</gene>
<feature type="transmembrane region" description="Helical" evidence="7">
    <location>
        <begin position="178"/>
        <end position="199"/>
    </location>
</feature>
<feature type="transmembrane region" description="Helical" evidence="7">
    <location>
        <begin position="35"/>
        <end position="61"/>
    </location>
</feature>
<evidence type="ECO:0000256" key="2">
    <source>
        <dbReference type="ARBA" id="ARBA00008193"/>
    </source>
</evidence>
<evidence type="ECO:0000256" key="3">
    <source>
        <dbReference type="ARBA" id="ARBA00022475"/>
    </source>
</evidence>
<accession>A0A840HRF0</accession>
<dbReference type="Pfam" id="PF03458">
    <property type="entry name" value="Gly_transporter"/>
    <property type="match status" value="2"/>
</dbReference>
<organism evidence="9 10">
    <name type="scientific">Rhizorhapis suberifaciens</name>
    <name type="common">corky root of lettuce</name>
    <dbReference type="NCBI Taxonomy" id="13656"/>
    <lineage>
        <taxon>Bacteria</taxon>
        <taxon>Pseudomonadati</taxon>
        <taxon>Pseudomonadota</taxon>
        <taxon>Alphaproteobacteria</taxon>
        <taxon>Sphingomonadales</taxon>
        <taxon>Sphingomonadaceae</taxon>
        <taxon>Rhizorhapis</taxon>
    </lineage>
</organism>
<keyword evidence="10" id="KW-1185">Reference proteome</keyword>
<evidence type="ECO:0000256" key="1">
    <source>
        <dbReference type="ARBA" id="ARBA00004651"/>
    </source>
</evidence>
<keyword evidence="5 7" id="KW-1133">Transmembrane helix</keyword>
<keyword evidence="6 7" id="KW-0472">Membrane</keyword>
<feature type="domain" description="Glycine transporter" evidence="8">
    <location>
        <begin position="11"/>
        <end position="82"/>
    </location>
</feature>
<dbReference type="InterPro" id="IPR005115">
    <property type="entry name" value="Gly_transporter"/>
</dbReference>
<evidence type="ECO:0000256" key="5">
    <source>
        <dbReference type="ARBA" id="ARBA00022989"/>
    </source>
</evidence>
<feature type="transmembrane region" description="Helical" evidence="7">
    <location>
        <begin position="6"/>
        <end position="28"/>
    </location>
</feature>
<evidence type="ECO:0000256" key="4">
    <source>
        <dbReference type="ARBA" id="ARBA00022692"/>
    </source>
</evidence>
<dbReference type="PANTHER" id="PTHR30506">
    <property type="entry name" value="INNER MEMBRANE PROTEIN"/>
    <property type="match status" value="1"/>
</dbReference>
<dbReference type="PANTHER" id="PTHR30506:SF3">
    <property type="entry name" value="UPF0126 INNER MEMBRANE PROTEIN YADS-RELATED"/>
    <property type="match status" value="1"/>
</dbReference>
<feature type="transmembrane region" description="Helical" evidence="7">
    <location>
        <begin position="152"/>
        <end position="172"/>
    </location>
</feature>
<comment type="similarity">
    <text evidence="2">Belongs to the UPF0126 family.</text>
</comment>
<dbReference type="GO" id="GO:0005886">
    <property type="term" value="C:plasma membrane"/>
    <property type="evidence" value="ECO:0007669"/>
    <property type="project" value="UniProtKB-SubCell"/>
</dbReference>
<evidence type="ECO:0000256" key="7">
    <source>
        <dbReference type="SAM" id="Phobius"/>
    </source>
</evidence>
<protein>
    <submittedName>
        <fullName evidence="9">Putative membrane protein YeiH</fullName>
    </submittedName>
</protein>
<feature type="transmembrane region" description="Helical" evidence="7">
    <location>
        <begin position="115"/>
        <end position="140"/>
    </location>
</feature>
<reference evidence="9 10" key="1">
    <citation type="submission" date="2020-08" db="EMBL/GenBank/DDBJ databases">
        <title>Genomic Encyclopedia of Type Strains, Phase IV (KMG-IV): sequencing the most valuable type-strain genomes for metagenomic binning, comparative biology and taxonomic classification.</title>
        <authorList>
            <person name="Goeker M."/>
        </authorList>
    </citation>
    <scope>NUCLEOTIDE SEQUENCE [LARGE SCALE GENOMIC DNA]</scope>
    <source>
        <strain evidence="9 10">DSM 7465</strain>
    </source>
</reference>
<sequence>MTSPVLSVLPWLDVAGLSLFAASGALAAARKQLDFIGACFFALITATGGGTLRDVLIGAPIFWMHDATPVILCVLVAIASWIVPLRWWPERALDWLDGVGLAAYAVYGAGKALQFGIAAISAVAAGVITACVGGIIRDITAGVPSVLMRHELYVTAALLSAASFVGLTSLGIEAPFPAYLSVSLGFALRAAAIQWHFALPPHRGA</sequence>
<feature type="domain" description="Glycine transporter" evidence="8">
    <location>
        <begin position="95"/>
        <end position="167"/>
    </location>
</feature>
<name>A0A840HRF0_9SPHN</name>
<comment type="caution">
    <text evidence="9">The sequence shown here is derived from an EMBL/GenBank/DDBJ whole genome shotgun (WGS) entry which is preliminary data.</text>
</comment>
<keyword evidence="3" id="KW-1003">Cell membrane</keyword>
<dbReference type="EMBL" id="JACHOV010000003">
    <property type="protein sequence ID" value="MBB4640702.1"/>
    <property type="molecule type" value="Genomic_DNA"/>
</dbReference>
<evidence type="ECO:0000313" key="10">
    <source>
        <dbReference type="Proteomes" id="UP000575068"/>
    </source>
</evidence>
<comment type="subcellular location">
    <subcellularLocation>
        <location evidence="1">Cell membrane</location>
        <topology evidence="1">Multi-pass membrane protein</topology>
    </subcellularLocation>
</comment>
<evidence type="ECO:0000259" key="8">
    <source>
        <dbReference type="Pfam" id="PF03458"/>
    </source>
</evidence>
<feature type="transmembrane region" description="Helical" evidence="7">
    <location>
        <begin position="67"/>
        <end position="85"/>
    </location>
</feature>
<dbReference type="RefSeq" id="WP_184474538.1">
    <property type="nucleotide sequence ID" value="NZ_JACHOV010000003.1"/>
</dbReference>
<keyword evidence="4 7" id="KW-0812">Transmembrane</keyword>
<proteinExistence type="inferred from homology"/>
<evidence type="ECO:0000313" key="9">
    <source>
        <dbReference type="EMBL" id="MBB4640702.1"/>
    </source>
</evidence>
<evidence type="ECO:0000256" key="6">
    <source>
        <dbReference type="ARBA" id="ARBA00023136"/>
    </source>
</evidence>
<dbReference type="Proteomes" id="UP000575068">
    <property type="component" value="Unassembled WGS sequence"/>
</dbReference>